<dbReference type="OrthoDB" id="18412at2759"/>
<dbReference type="Proteomes" id="UP001153076">
    <property type="component" value="Unassembled WGS sequence"/>
</dbReference>
<gene>
    <name evidence="3" type="ORF">Cgig2_026909</name>
</gene>
<protein>
    <recommendedName>
        <fullName evidence="2">Shq1 C-terminal domain-containing protein</fullName>
    </recommendedName>
</protein>
<dbReference type="InterPro" id="IPR007009">
    <property type="entry name" value="Shq1_C"/>
</dbReference>
<evidence type="ECO:0000313" key="3">
    <source>
        <dbReference type="EMBL" id="KAJ8451100.1"/>
    </source>
</evidence>
<evidence type="ECO:0000256" key="1">
    <source>
        <dbReference type="SAM" id="MobiDB-lite"/>
    </source>
</evidence>
<sequence>MEESIATSENPSTSSQFTSATRVICRVKSSSHSILAHDATPDTARFIATRIQECSSLLLHYHTSLTFLLTHDLVAEFGLSLLSHSLRCTEFFMRDNVVDELKQLRPDEESKEKMLEILKRFHAEDEEEDSMDEDEPTLSEETIQKVLSGGDINFDDLTAEEKKLFQRAMASGELSKMIEPWEPWWLKPSARTISLSQEGTRLIQPIAGEETSGSNADNFENKRESDIPAGPDTPLPPLSKLTSAEPSPLLAIHLVDILYSYCFTLRLYNGDLQSDASGAAMVILGVSSVLGPAAQPESILEAVSYCLEQTCSPAFRHMGGLQFGFAVLDDVTSLIFLGSAALVCALCDLQRLIQAAEKELKFEKPRKAKSTEIKSKLKAAERKIYFIMCWVYEQPEEVWSSLSALVKAEKASVMEYQGNRSLKTEKANNKSKTLIEEMTGTDYRKWLITLLAVGTTLSEADFATSGLTDDGLTVWAGDYCLRVAEDGGDGEATRALDIHEVGIRGRHQPLELVLPLLQLRWRVQQKGIESEKNWKKMIAVARS</sequence>
<dbReference type="InterPro" id="IPR039646">
    <property type="entry name" value="ZNHIT2"/>
</dbReference>
<evidence type="ECO:0000313" key="4">
    <source>
        <dbReference type="Proteomes" id="UP001153076"/>
    </source>
</evidence>
<proteinExistence type="predicted"/>
<dbReference type="EMBL" id="JAKOGI010000011">
    <property type="protein sequence ID" value="KAJ8451100.1"/>
    <property type="molecule type" value="Genomic_DNA"/>
</dbReference>
<accession>A0A9Q1KWE7</accession>
<dbReference type="PANTHER" id="PTHR15555:SF0">
    <property type="entry name" value="ZINC FINGER HIT DOMAIN-CONTAINING PROTEIN 2"/>
    <property type="match status" value="1"/>
</dbReference>
<reference evidence="3" key="1">
    <citation type="submission" date="2022-04" db="EMBL/GenBank/DDBJ databases">
        <title>Carnegiea gigantea Genome sequencing and assembly v2.</title>
        <authorList>
            <person name="Copetti D."/>
            <person name="Sanderson M.J."/>
            <person name="Burquez A."/>
            <person name="Wojciechowski M.F."/>
        </authorList>
    </citation>
    <scope>NUCLEOTIDE SEQUENCE</scope>
    <source>
        <strain evidence="3">SGP5-SGP5p</strain>
        <tissue evidence="3">Aerial part</tissue>
    </source>
</reference>
<evidence type="ECO:0000259" key="2">
    <source>
        <dbReference type="Pfam" id="PF04925"/>
    </source>
</evidence>
<dbReference type="Pfam" id="PF04925">
    <property type="entry name" value="SHQ1"/>
    <property type="match status" value="1"/>
</dbReference>
<dbReference type="PANTHER" id="PTHR15555">
    <property type="entry name" value="ZINC FINGER HIT DOMAIN CONTAINING PROTEIN 2 PROTEIN FON -RELATED"/>
    <property type="match status" value="1"/>
</dbReference>
<comment type="caution">
    <text evidence="3">The sequence shown here is derived from an EMBL/GenBank/DDBJ whole genome shotgun (WGS) entry which is preliminary data.</text>
</comment>
<feature type="region of interest" description="Disordered" evidence="1">
    <location>
        <begin position="207"/>
        <end position="240"/>
    </location>
</feature>
<feature type="domain" description="Shq1 C-terminal" evidence="2">
    <location>
        <begin position="246"/>
        <end position="357"/>
    </location>
</feature>
<organism evidence="3 4">
    <name type="scientific">Carnegiea gigantea</name>
    <dbReference type="NCBI Taxonomy" id="171969"/>
    <lineage>
        <taxon>Eukaryota</taxon>
        <taxon>Viridiplantae</taxon>
        <taxon>Streptophyta</taxon>
        <taxon>Embryophyta</taxon>
        <taxon>Tracheophyta</taxon>
        <taxon>Spermatophyta</taxon>
        <taxon>Magnoliopsida</taxon>
        <taxon>eudicotyledons</taxon>
        <taxon>Gunneridae</taxon>
        <taxon>Pentapetalae</taxon>
        <taxon>Caryophyllales</taxon>
        <taxon>Cactineae</taxon>
        <taxon>Cactaceae</taxon>
        <taxon>Cactoideae</taxon>
        <taxon>Echinocereeae</taxon>
        <taxon>Carnegiea</taxon>
    </lineage>
</organism>
<dbReference type="AlphaFoldDB" id="A0A9Q1KWE7"/>
<name>A0A9Q1KWE7_9CARY</name>
<keyword evidence="4" id="KW-1185">Reference proteome</keyword>